<dbReference type="OrthoDB" id="282744at2"/>
<dbReference type="InterPro" id="IPR050908">
    <property type="entry name" value="SmbC-like"/>
</dbReference>
<dbReference type="SUPFAM" id="SSF46689">
    <property type="entry name" value="Homeodomain-like"/>
    <property type="match status" value="2"/>
</dbReference>
<dbReference type="Proteomes" id="UP000310016">
    <property type="component" value="Unassembled WGS sequence"/>
</dbReference>
<dbReference type="InterPro" id="IPR029442">
    <property type="entry name" value="GyrI-like"/>
</dbReference>
<dbReference type="SMART" id="SM00871">
    <property type="entry name" value="AraC_E_bind"/>
    <property type="match status" value="1"/>
</dbReference>
<keyword evidence="1" id="KW-0805">Transcription regulation</keyword>
<dbReference type="SMART" id="SM00342">
    <property type="entry name" value="HTH_ARAC"/>
    <property type="match status" value="1"/>
</dbReference>
<keyword evidence="3" id="KW-0804">Transcription</keyword>
<dbReference type="RefSeq" id="WP_136771382.1">
    <property type="nucleotide sequence ID" value="NZ_CP156074.1"/>
</dbReference>
<dbReference type="EMBL" id="SUMF01000001">
    <property type="protein sequence ID" value="TJZ78867.1"/>
    <property type="molecule type" value="Genomic_DNA"/>
</dbReference>
<organism evidence="5 6">
    <name type="scientific">Chitiniphilus eburneus</name>
    <dbReference type="NCBI Taxonomy" id="2571148"/>
    <lineage>
        <taxon>Bacteria</taxon>
        <taxon>Pseudomonadati</taxon>
        <taxon>Pseudomonadota</taxon>
        <taxon>Betaproteobacteria</taxon>
        <taxon>Neisseriales</taxon>
        <taxon>Chitinibacteraceae</taxon>
        <taxon>Chitiniphilus</taxon>
    </lineage>
</organism>
<name>A0A4U0QBV3_9NEIS</name>
<reference evidence="5 6" key="1">
    <citation type="submission" date="2019-04" db="EMBL/GenBank/DDBJ databases">
        <title>Chitiniphilus eburnea sp. nov., a novel chitinolytic bacterium isolated from aquaculture sludge.</title>
        <authorList>
            <person name="Sheng M."/>
        </authorList>
    </citation>
    <scope>NUCLEOTIDE SEQUENCE [LARGE SCALE GENOMIC DNA]</scope>
    <source>
        <strain evidence="5 6">HX-2-15</strain>
    </source>
</reference>
<dbReference type="InterPro" id="IPR018062">
    <property type="entry name" value="HTH_AraC-typ_CS"/>
</dbReference>
<keyword evidence="6" id="KW-1185">Reference proteome</keyword>
<keyword evidence="2" id="KW-0238">DNA-binding</keyword>
<dbReference type="GO" id="GO:0043565">
    <property type="term" value="F:sequence-specific DNA binding"/>
    <property type="evidence" value="ECO:0007669"/>
    <property type="project" value="InterPro"/>
</dbReference>
<dbReference type="Pfam" id="PF12833">
    <property type="entry name" value="HTH_18"/>
    <property type="match status" value="1"/>
</dbReference>
<feature type="domain" description="HTH araC/xylS-type" evidence="4">
    <location>
        <begin position="14"/>
        <end position="112"/>
    </location>
</feature>
<dbReference type="Gene3D" id="1.10.10.60">
    <property type="entry name" value="Homeodomain-like"/>
    <property type="match status" value="2"/>
</dbReference>
<comment type="caution">
    <text evidence="5">The sequence shown here is derived from an EMBL/GenBank/DDBJ whole genome shotgun (WGS) entry which is preliminary data.</text>
</comment>
<dbReference type="AlphaFoldDB" id="A0A4U0QBV3"/>
<dbReference type="PROSITE" id="PS00041">
    <property type="entry name" value="HTH_ARAC_FAMILY_1"/>
    <property type="match status" value="1"/>
</dbReference>
<dbReference type="InterPro" id="IPR018060">
    <property type="entry name" value="HTH_AraC"/>
</dbReference>
<evidence type="ECO:0000256" key="2">
    <source>
        <dbReference type="ARBA" id="ARBA00023125"/>
    </source>
</evidence>
<dbReference type="GO" id="GO:0003700">
    <property type="term" value="F:DNA-binding transcription factor activity"/>
    <property type="evidence" value="ECO:0007669"/>
    <property type="project" value="InterPro"/>
</dbReference>
<proteinExistence type="predicted"/>
<dbReference type="InterPro" id="IPR011256">
    <property type="entry name" value="Reg_factor_effector_dom_sf"/>
</dbReference>
<dbReference type="Pfam" id="PF06445">
    <property type="entry name" value="GyrI-like"/>
    <property type="match status" value="1"/>
</dbReference>
<evidence type="ECO:0000256" key="1">
    <source>
        <dbReference type="ARBA" id="ARBA00023015"/>
    </source>
</evidence>
<dbReference type="InterPro" id="IPR009057">
    <property type="entry name" value="Homeodomain-like_sf"/>
</dbReference>
<sequence>MKPATRIRYAARISRVLDYLYEHLDEEPDLYRLADIACLSPYHFHRIYRTLMGEPVTQTIRRTRLHMASGELVRGSAPLPEVAQRAGYGSLAAFSRAFQQRFGTSPGRFRSNRLLAPNLQEPSMYPITIRECPAFHLVALAHQGSYLEIGEAFDKLMLKSQSEGWLDEATRWLGFYYDDPSTTPEKELRSHAAISVASAITPASPFEALALPPLRCAVLRHAGPYSTLCDAYRWLFEQWLPQSGEQPGGYSPFEYYLNDPCSTQQNQLLTDIYLPLAPATR</sequence>
<dbReference type="PRINTS" id="PR00032">
    <property type="entry name" value="HTHARAC"/>
</dbReference>
<evidence type="ECO:0000313" key="6">
    <source>
        <dbReference type="Proteomes" id="UP000310016"/>
    </source>
</evidence>
<protein>
    <submittedName>
        <fullName evidence="5">AraC family transcriptional regulator</fullName>
    </submittedName>
</protein>
<dbReference type="InterPro" id="IPR020449">
    <property type="entry name" value="Tscrpt_reg_AraC-type_HTH"/>
</dbReference>
<dbReference type="PANTHER" id="PTHR40055">
    <property type="entry name" value="TRANSCRIPTIONAL REGULATOR YGIV-RELATED"/>
    <property type="match status" value="1"/>
</dbReference>
<dbReference type="PROSITE" id="PS01124">
    <property type="entry name" value="HTH_ARAC_FAMILY_2"/>
    <property type="match status" value="1"/>
</dbReference>
<dbReference type="PANTHER" id="PTHR40055:SF1">
    <property type="entry name" value="TRANSCRIPTIONAL REGULATOR YGIV-RELATED"/>
    <property type="match status" value="1"/>
</dbReference>
<dbReference type="Gene3D" id="3.20.80.10">
    <property type="entry name" value="Regulatory factor, effector binding domain"/>
    <property type="match status" value="1"/>
</dbReference>
<accession>A0A4U0QBV3</accession>
<gene>
    <name evidence="5" type="ORF">FAZ21_00855</name>
</gene>
<evidence type="ECO:0000259" key="4">
    <source>
        <dbReference type="PROSITE" id="PS01124"/>
    </source>
</evidence>
<evidence type="ECO:0000313" key="5">
    <source>
        <dbReference type="EMBL" id="TJZ78867.1"/>
    </source>
</evidence>
<dbReference type="InterPro" id="IPR010499">
    <property type="entry name" value="AraC_E-bd"/>
</dbReference>
<evidence type="ECO:0000256" key="3">
    <source>
        <dbReference type="ARBA" id="ARBA00023163"/>
    </source>
</evidence>
<dbReference type="SUPFAM" id="SSF55136">
    <property type="entry name" value="Probable bacterial effector-binding domain"/>
    <property type="match status" value="1"/>
</dbReference>